<dbReference type="Proteomes" id="UP001595843">
    <property type="component" value="Unassembled WGS sequence"/>
</dbReference>
<feature type="transmembrane region" description="Helical" evidence="1">
    <location>
        <begin position="6"/>
        <end position="27"/>
    </location>
</feature>
<keyword evidence="1" id="KW-0812">Transmembrane</keyword>
<feature type="transmembrane region" description="Helical" evidence="1">
    <location>
        <begin position="77"/>
        <end position="95"/>
    </location>
</feature>
<dbReference type="RefSeq" id="WP_380705655.1">
    <property type="nucleotide sequence ID" value="NZ_JBHSAP010000018.1"/>
</dbReference>
<evidence type="ECO:0000313" key="2">
    <source>
        <dbReference type="EMBL" id="MFC4077819.1"/>
    </source>
</evidence>
<protein>
    <submittedName>
        <fullName evidence="2">DUF819 domain-containing protein</fullName>
    </submittedName>
</protein>
<evidence type="ECO:0000313" key="3">
    <source>
        <dbReference type="Proteomes" id="UP001595843"/>
    </source>
</evidence>
<gene>
    <name evidence="2" type="ORF">ACFOUO_13530</name>
</gene>
<keyword evidence="1" id="KW-0472">Membrane</keyword>
<dbReference type="PANTHER" id="PTHR34289">
    <property type="entry name" value="PROTEIN, PUTATIVE (DUF819)-RELATED"/>
    <property type="match status" value="1"/>
</dbReference>
<dbReference type="EMBL" id="JBHSAP010000018">
    <property type="protein sequence ID" value="MFC4077819.1"/>
    <property type="molecule type" value="Genomic_DNA"/>
</dbReference>
<feature type="transmembrane region" description="Helical" evidence="1">
    <location>
        <begin position="102"/>
        <end position="123"/>
    </location>
</feature>
<comment type="caution">
    <text evidence="2">The sequence shown here is derived from an EMBL/GenBank/DDBJ whole genome shotgun (WGS) entry which is preliminary data.</text>
</comment>
<organism evidence="2 3">
    <name type="scientific">Salinithrix halophila</name>
    <dbReference type="NCBI Taxonomy" id="1485204"/>
    <lineage>
        <taxon>Bacteria</taxon>
        <taxon>Bacillati</taxon>
        <taxon>Bacillota</taxon>
        <taxon>Bacilli</taxon>
        <taxon>Bacillales</taxon>
        <taxon>Thermoactinomycetaceae</taxon>
        <taxon>Salinithrix</taxon>
    </lineage>
</organism>
<evidence type="ECO:0000256" key="1">
    <source>
        <dbReference type="SAM" id="Phobius"/>
    </source>
</evidence>
<keyword evidence="1" id="KW-1133">Transmembrane helix</keyword>
<keyword evidence="3" id="KW-1185">Reference proteome</keyword>
<feature type="transmembrane region" description="Helical" evidence="1">
    <location>
        <begin position="173"/>
        <end position="193"/>
    </location>
</feature>
<feature type="transmembrane region" description="Helical" evidence="1">
    <location>
        <begin position="249"/>
        <end position="270"/>
    </location>
</feature>
<feature type="transmembrane region" description="Helical" evidence="1">
    <location>
        <begin position="362"/>
        <end position="382"/>
    </location>
</feature>
<reference evidence="3" key="1">
    <citation type="journal article" date="2019" name="Int. J. Syst. Evol. Microbiol.">
        <title>The Global Catalogue of Microorganisms (GCM) 10K type strain sequencing project: providing services to taxonomists for standard genome sequencing and annotation.</title>
        <authorList>
            <consortium name="The Broad Institute Genomics Platform"/>
            <consortium name="The Broad Institute Genome Sequencing Center for Infectious Disease"/>
            <person name="Wu L."/>
            <person name="Ma J."/>
        </authorList>
    </citation>
    <scope>NUCLEOTIDE SEQUENCE [LARGE SCALE GENOMIC DNA]</scope>
    <source>
        <strain evidence="3">IBRC-M 10813</strain>
    </source>
</reference>
<dbReference type="InterPro" id="IPR008537">
    <property type="entry name" value="DUF819"/>
</dbReference>
<feature type="transmembrane region" description="Helical" evidence="1">
    <location>
        <begin position="282"/>
        <end position="301"/>
    </location>
</feature>
<sequence length="395" mass="41254">MPNEALVTSPFGVGAVITTLIAVSFWLDRRYRWFSFLGTAILVITGGAVLVNLGVIPPSIGQASEKLNPIYVFSNDYGIPIAIVLLLLTADLGSLRRLGRPALFAFLLGAGGTLIGSVAALWVTAEGIGSEAWKIAGQFAASYIGGGVNYAAVGEALGTSGTMFATGAAADNIMTNLWMVMTAVLPVLLIRWYPSIRNRDGSGGGTRGVGPRVIKDITVYDLAALAAVTFTVVGVSNFVIPYIDRVVGFAIPPVLGYTTLALLLALFTPVNRLRGGEELGNFILHFFFATMGAGTVLSTLVDKGPVVFLFLAILVFVHALVIFGFGRLFRIEIEMLAVASQACVGGPSTALALASSKGWASLVPAAVLLGVLGYAVGNYAGVAMGQGFRWLLTTG</sequence>
<proteinExistence type="predicted"/>
<accession>A0ABV8JPA6</accession>
<name>A0ABV8JPA6_9BACL</name>
<dbReference type="Pfam" id="PF05684">
    <property type="entry name" value="DUF819"/>
    <property type="match status" value="1"/>
</dbReference>
<dbReference type="PANTHER" id="PTHR34289:SF8">
    <property type="entry name" value="DUF819 DOMAIN-CONTAINING PROTEIN"/>
    <property type="match status" value="1"/>
</dbReference>
<feature type="transmembrane region" description="Helical" evidence="1">
    <location>
        <begin position="307"/>
        <end position="329"/>
    </location>
</feature>
<feature type="transmembrane region" description="Helical" evidence="1">
    <location>
        <begin position="222"/>
        <end position="243"/>
    </location>
</feature>
<feature type="transmembrane region" description="Helical" evidence="1">
    <location>
        <begin position="34"/>
        <end position="57"/>
    </location>
</feature>